<evidence type="ECO:0000313" key="1">
    <source>
        <dbReference type="Proteomes" id="UP000694863"/>
    </source>
</evidence>
<gene>
    <name evidence="2" type="primary">AFM</name>
</gene>
<organism evidence="1 2">
    <name type="scientific">Echinops telfairi</name>
    <name type="common">Lesser hedgehog tenrec</name>
    <dbReference type="NCBI Taxonomy" id="9371"/>
    <lineage>
        <taxon>Eukaryota</taxon>
        <taxon>Metazoa</taxon>
        <taxon>Chordata</taxon>
        <taxon>Craniata</taxon>
        <taxon>Vertebrata</taxon>
        <taxon>Euteleostomi</taxon>
        <taxon>Mammalia</taxon>
        <taxon>Eutheria</taxon>
        <taxon>Afrotheria</taxon>
        <taxon>Tenrecidae</taxon>
        <taxon>Tenrecinae</taxon>
        <taxon>Echinops</taxon>
    </lineage>
</organism>
<keyword evidence="1" id="KW-1185">Reference proteome</keyword>
<accession>A0AC55CL09</accession>
<sequence length="602" mass="68306">MEWFKLAGFVICLLFLSESLTLPTNPQDADHLKTTQTFIQDNTEYITIVAFAQYVQEATFEEVEMFAKEMMALKDKCVADMALPECSGLPNDILQKSICAVEGLPQKYNFSHCCAKSDLERRGCFYLNKKADVGFLPPLPMADAEKKCQEYKQKKDLFLKKYLYEVARRNPFVFVTTLLSVATRFEDVAKTCCEEEDKASCFQTKASPVIKYLKENSAFEKTLCGASMRFGPRIITLINAAIIGQKFPKIEFKTLTSTVKHISSTDGGCCEGDAVGCIHTRSMAVNHICTNQDSISTKVKECCDKPILERGDCIVNLGRDEKPSDLSPREAKFTDSKDVCQHRDADQENFMIEFLYEYSRRHQDLSTPEILRIGEVYENLLDDCCKKENPSDCYSHAEEKFNETTEKSLKMVQHSCEQAQKLGKDGFKHECLIRFTRMAPQLSTEELTSLSQDTVKAFSVCCAQEEQFSCLDNSVDLVLGELCGVNQKRSINPAVENCCQSSFAFRRHCFYDLKSDEIYLPQSASQGLFTFHPDLCQATNEERQRRQERFLVDLVKLKPQHADVKLLSLFADFTHLVEQCCQAEGPEACFNEEGPKLEAKAQ</sequence>
<dbReference type="RefSeq" id="XP_045140048.1">
    <property type="nucleotide sequence ID" value="XM_045284113.1"/>
</dbReference>
<name>A0AC55CL09_ECHTE</name>
<evidence type="ECO:0000313" key="2">
    <source>
        <dbReference type="RefSeq" id="XP_045140048.1"/>
    </source>
</evidence>
<dbReference type="Proteomes" id="UP000694863">
    <property type="component" value="Unplaced"/>
</dbReference>
<reference evidence="2" key="1">
    <citation type="submission" date="2025-08" db="UniProtKB">
        <authorList>
            <consortium name="RefSeq"/>
        </authorList>
    </citation>
    <scope>IDENTIFICATION</scope>
</reference>
<protein>
    <submittedName>
        <fullName evidence="2">Afamin</fullName>
    </submittedName>
</protein>
<proteinExistence type="predicted"/>